<dbReference type="EMBL" id="CP000353">
    <property type="protein sequence ID" value="ADC45274.1"/>
    <property type="molecule type" value="Genomic_DNA"/>
</dbReference>
<dbReference type="Proteomes" id="UP000002429">
    <property type="component" value="Plasmid megaplasmid"/>
</dbReference>
<organism evidence="1 2">
    <name type="scientific">Cupriavidus metallidurans (strain ATCC 43123 / DSM 2839 / NBRC 102507 / CH34)</name>
    <name type="common">Ralstonia metallidurans</name>
    <dbReference type="NCBI Taxonomy" id="266264"/>
    <lineage>
        <taxon>Bacteria</taxon>
        <taxon>Pseudomonadati</taxon>
        <taxon>Pseudomonadota</taxon>
        <taxon>Betaproteobacteria</taxon>
        <taxon>Burkholderiales</taxon>
        <taxon>Burkholderiaceae</taxon>
        <taxon>Cupriavidus</taxon>
    </lineage>
</organism>
<reference evidence="2" key="1">
    <citation type="journal article" date="2010" name="PLoS ONE">
        <title>The complete genome sequence of Cupriavidus metallidurans strain CH34, a master survivalist in harsh and anthropogenic environments.</title>
        <authorList>
            <person name="Janssen P.J."/>
            <person name="Van Houdt R."/>
            <person name="Moors H."/>
            <person name="Monsieurs P."/>
            <person name="Morin N."/>
            <person name="Michaux A."/>
            <person name="Benotmane M.A."/>
            <person name="Leys N."/>
            <person name="Vallaeys T."/>
            <person name="Lapidus A."/>
            <person name="Monchy S."/>
            <person name="Medigue C."/>
            <person name="Taghavi S."/>
            <person name="McCorkle S."/>
            <person name="Dunn J."/>
            <person name="van der Lelie D."/>
            <person name="Mergeay M."/>
        </authorList>
    </citation>
    <scope>NUCLEOTIDE SEQUENCE [LARGE SCALE GENOMIC DNA]</scope>
    <source>
        <strain evidence="2">ATCC 43123 / DSM 2839 / NBRC 102507 / CH34</strain>
    </source>
</reference>
<gene>
    <name evidence="1" type="ordered locus">Rmet_6689</name>
</gene>
<evidence type="ECO:0000313" key="1">
    <source>
        <dbReference type="EMBL" id="ADC45274.1"/>
    </source>
</evidence>
<sequence>MCQFATCPSWCLCGPPWTIPAIAKSARGNPSGRIWIPDLFSGPTTDDILTLQYFGNKTLPSLIPHTWIRSTLISVASVIVAPSTR</sequence>
<accession>D3DYA4</accession>
<proteinExistence type="predicted"/>
<dbReference type="KEGG" id="rme:Rmet_6689"/>
<keyword evidence="2" id="KW-1185">Reference proteome</keyword>
<name>D3DYA4_CUPMC</name>
<geneLocation type="plasmid" evidence="1 2">
    <name>megaplasmid</name>
</geneLocation>
<protein>
    <submittedName>
        <fullName evidence="1">Uncharacterized protein</fullName>
    </submittedName>
</protein>
<keyword evidence="1" id="KW-0614">Plasmid</keyword>
<dbReference type="HOGENOM" id="CLU_2510301_0_0_4"/>
<dbReference type="AlphaFoldDB" id="D3DYA4"/>
<evidence type="ECO:0000313" key="2">
    <source>
        <dbReference type="Proteomes" id="UP000002429"/>
    </source>
</evidence>